<feature type="compositionally biased region" description="Polar residues" evidence="1">
    <location>
        <begin position="28"/>
        <end position="40"/>
    </location>
</feature>
<dbReference type="GO" id="GO:0005741">
    <property type="term" value="C:mitochondrial outer membrane"/>
    <property type="evidence" value="ECO:0007669"/>
    <property type="project" value="InterPro"/>
</dbReference>
<dbReference type="eggNOG" id="ENOG502SBHA">
    <property type="taxonomic scope" value="Eukaryota"/>
</dbReference>
<dbReference type="InParanoid" id="F4S5N7"/>
<name>F4S5N7_MELLP</name>
<protein>
    <submittedName>
        <fullName evidence="2">Uncharacterized protein</fullName>
    </submittedName>
</protein>
<dbReference type="GeneID" id="18924597"/>
<dbReference type="VEuPathDB" id="FungiDB:MELLADRAFT_112193"/>
<dbReference type="EMBL" id="GL883151">
    <property type="protein sequence ID" value="EGG00078.1"/>
    <property type="molecule type" value="Genomic_DNA"/>
</dbReference>
<feature type="compositionally biased region" description="Polar residues" evidence="1">
    <location>
        <begin position="1"/>
        <end position="21"/>
    </location>
</feature>
<dbReference type="AlphaFoldDB" id="F4S5N7"/>
<keyword evidence="3" id="KW-1185">Reference proteome</keyword>
<evidence type="ECO:0000313" key="2">
    <source>
        <dbReference type="EMBL" id="EGG00078.1"/>
    </source>
</evidence>
<dbReference type="GO" id="GO:0070096">
    <property type="term" value="P:mitochondrial outer membrane translocase complex assembly"/>
    <property type="evidence" value="ECO:0007669"/>
    <property type="project" value="TreeGrafter"/>
</dbReference>
<evidence type="ECO:0000313" key="3">
    <source>
        <dbReference type="Proteomes" id="UP000001072"/>
    </source>
</evidence>
<feature type="region of interest" description="Disordered" evidence="1">
    <location>
        <begin position="1"/>
        <end position="40"/>
    </location>
</feature>
<dbReference type="PANTHER" id="PTHR28241:SF1">
    <property type="entry name" value="MITOCHONDRIAL IMPORT PROTEIN 1"/>
    <property type="match status" value="1"/>
</dbReference>
<dbReference type="RefSeq" id="XP_007416676.1">
    <property type="nucleotide sequence ID" value="XM_007416614.1"/>
</dbReference>
<dbReference type="Proteomes" id="UP000001072">
    <property type="component" value="Unassembled WGS sequence"/>
</dbReference>
<organism evidence="3">
    <name type="scientific">Melampsora larici-populina (strain 98AG31 / pathotype 3-4-7)</name>
    <name type="common">Poplar leaf rust fungus</name>
    <dbReference type="NCBI Taxonomy" id="747676"/>
    <lineage>
        <taxon>Eukaryota</taxon>
        <taxon>Fungi</taxon>
        <taxon>Dikarya</taxon>
        <taxon>Basidiomycota</taxon>
        <taxon>Pucciniomycotina</taxon>
        <taxon>Pucciniomycetes</taxon>
        <taxon>Pucciniales</taxon>
        <taxon>Melampsoraceae</taxon>
        <taxon>Melampsora</taxon>
    </lineage>
</organism>
<dbReference type="Pfam" id="PF08219">
    <property type="entry name" value="TOM13"/>
    <property type="match status" value="1"/>
</dbReference>
<dbReference type="KEGG" id="mlr:MELLADRAFT_112193"/>
<reference evidence="3" key="1">
    <citation type="journal article" date="2011" name="Proc. Natl. Acad. Sci. U.S.A.">
        <title>Obligate biotrophy features unraveled by the genomic analysis of rust fungi.</title>
        <authorList>
            <person name="Duplessis S."/>
            <person name="Cuomo C.A."/>
            <person name="Lin Y.-C."/>
            <person name="Aerts A."/>
            <person name="Tisserant E."/>
            <person name="Veneault-Fourrey C."/>
            <person name="Joly D.L."/>
            <person name="Hacquard S."/>
            <person name="Amselem J."/>
            <person name="Cantarel B.L."/>
            <person name="Chiu R."/>
            <person name="Coutinho P.M."/>
            <person name="Feau N."/>
            <person name="Field M."/>
            <person name="Frey P."/>
            <person name="Gelhaye E."/>
            <person name="Goldberg J."/>
            <person name="Grabherr M.G."/>
            <person name="Kodira C.D."/>
            <person name="Kohler A."/>
            <person name="Kuees U."/>
            <person name="Lindquist E.A."/>
            <person name="Lucas S.M."/>
            <person name="Mago R."/>
            <person name="Mauceli E."/>
            <person name="Morin E."/>
            <person name="Murat C."/>
            <person name="Pangilinan J.L."/>
            <person name="Park R."/>
            <person name="Pearson M."/>
            <person name="Quesneville H."/>
            <person name="Rouhier N."/>
            <person name="Sakthikumar S."/>
            <person name="Salamov A.A."/>
            <person name="Schmutz J."/>
            <person name="Selles B."/>
            <person name="Shapiro H."/>
            <person name="Tanguay P."/>
            <person name="Tuskan G.A."/>
            <person name="Henrissat B."/>
            <person name="Van de Peer Y."/>
            <person name="Rouze P."/>
            <person name="Ellis J.G."/>
            <person name="Dodds P.N."/>
            <person name="Schein J.E."/>
            <person name="Zhong S."/>
            <person name="Hamelin R.C."/>
            <person name="Grigoriev I.V."/>
            <person name="Szabo L.J."/>
            <person name="Martin F."/>
        </authorList>
    </citation>
    <scope>NUCLEOTIDE SEQUENCE [LARGE SCALE GENOMIC DNA]</scope>
    <source>
        <strain evidence="3">98AG31 / pathotype 3-4-7</strain>
    </source>
</reference>
<dbReference type="InterPro" id="IPR013262">
    <property type="entry name" value="OMP_MIM1/TOM13_mt"/>
</dbReference>
<dbReference type="HOGENOM" id="CLU_1687032_0_0_1"/>
<gene>
    <name evidence="2" type="ORF">MELLADRAFT_112193</name>
</gene>
<dbReference type="OrthoDB" id="5529571at2759"/>
<proteinExistence type="predicted"/>
<evidence type="ECO:0000256" key="1">
    <source>
        <dbReference type="SAM" id="MobiDB-lite"/>
    </source>
</evidence>
<accession>F4S5N7</accession>
<sequence length="156" mass="17743">MESSTKPESSHQVQQANSINQSKHHHPSSTTNSELESNHSINTPIPSLTLSLFQHLFDDRLTWQRKIGCMTATLAINLFLPFVNGIMLGFGEIAARELVGKYFGWGIGPFKESYRTNSQTQLTKEDELILIEPSLQISTDQSRWWKPSNQTKIDQR</sequence>
<dbReference type="PANTHER" id="PTHR28241">
    <property type="entry name" value="MITOCHONDRIAL IMPORT PROTEIN 1"/>
    <property type="match status" value="1"/>
</dbReference>
<dbReference type="GO" id="GO:0045040">
    <property type="term" value="P:protein insertion into mitochondrial outer membrane"/>
    <property type="evidence" value="ECO:0007669"/>
    <property type="project" value="TreeGrafter"/>
</dbReference>